<dbReference type="GO" id="GO:0008413">
    <property type="term" value="F:8-oxo-7,8-dihydroguanosine triphosphate pyrophosphatase activity"/>
    <property type="evidence" value="ECO:0007669"/>
    <property type="project" value="EnsemblPlants"/>
</dbReference>
<dbReference type="InterPro" id="IPR020084">
    <property type="entry name" value="NUDIX_hydrolase_CS"/>
</dbReference>
<dbReference type="InterPro" id="IPR015797">
    <property type="entry name" value="NUDIX_hydrolase-like_dom_sf"/>
</dbReference>
<dbReference type="PRINTS" id="PR00502">
    <property type="entry name" value="NUDIXFAMILY"/>
</dbReference>
<dbReference type="OrthoDB" id="447842at2759"/>
<dbReference type="SUPFAM" id="SSF55811">
    <property type="entry name" value="Nudix"/>
    <property type="match status" value="1"/>
</dbReference>
<accession>A0A2K1IVM5</accession>
<sequence length="139" mass="15550">MAEPVPRVGVGVLICKGSRVLIGRRRSSIGDGTYALPGGHLDFGETWEECAAREVMEETGLSIVNVKFAHVVNTVMRDEKRPSHYITIFMRGELSDPNALPENLEPEKCDGWEWVEWPNVPLPVFRPLQSLVESGYKLS</sequence>
<evidence type="ECO:0000259" key="3">
    <source>
        <dbReference type="PROSITE" id="PS51462"/>
    </source>
</evidence>
<evidence type="ECO:0000313" key="5">
    <source>
        <dbReference type="EnsemblPlants" id="Pp3c20_17780V3.1"/>
    </source>
</evidence>
<dbReference type="OMA" id="CEGWEWW"/>
<dbReference type="PANTHER" id="PTHR16099">
    <property type="entry name" value="8-OXO-DGTP DIPHOSPHATES NUDT15"/>
    <property type="match status" value="1"/>
</dbReference>
<dbReference type="FunFam" id="3.90.79.10:FF:000060">
    <property type="entry name" value="Nudix hydrolase 1"/>
    <property type="match status" value="1"/>
</dbReference>
<evidence type="ECO:0000313" key="4">
    <source>
        <dbReference type="EMBL" id="PNR33332.1"/>
    </source>
</evidence>
<keyword evidence="1 2" id="KW-0378">Hydrolase</keyword>
<dbReference type="PaxDb" id="3218-PP1S44_264V6.1"/>
<dbReference type="STRING" id="3218.A0A2K1IVM5"/>
<dbReference type="InterPro" id="IPR020476">
    <property type="entry name" value="Nudix_hydrolase"/>
</dbReference>
<evidence type="ECO:0000313" key="6">
    <source>
        <dbReference type="Proteomes" id="UP000006727"/>
    </source>
</evidence>
<dbReference type="EnsemblPlants" id="Pp3c20_17780V3.2">
    <property type="protein sequence ID" value="Pp3c20_17780V3.2"/>
    <property type="gene ID" value="Pp3c20_17780"/>
</dbReference>
<name>A0A2K1IVM5_PHYPA</name>
<dbReference type="GO" id="GO:0019177">
    <property type="term" value="F:dihydroneopterin triphosphate pyrophosphohydrolase activity"/>
    <property type="evidence" value="ECO:0007669"/>
    <property type="project" value="EnsemblPlants"/>
</dbReference>
<dbReference type="GO" id="GO:0005829">
    <property type="term" value="C:cytosol"/>
    <property type="evidence" value="ECO:0000318"/>
    <property type="project" value="GO_Central"/>
</dbReference>
<dbReference type="Gramene" id="Pp3c20_17780V3.1">
    <property type="protein sequence ID" value="Pp3c20_17780V3.1"/>
    <property type="gene ID" value="Pp3c20_17780"/>
</dbReference>
<dbReference type="AlphaFoldDB" id="A0A2K1IVM5"/>
<dbReference type="EnsemblPlants" id="Pp3c20_17780V3.1">
    <property type="protein sequence ID" value="Pp3c20_17780V3.1"/>
    <property type="gene ID" value="Pp3c20_17780"/>
</dbReference>
<evidence type="ECO:0000256" key="2">
    <source>
        <dbReference type="RuleBase" id="RU003476"/>
    </source>
</evidence>
<gene>
    <name evidence="5" type="primary">LOC112273241</name>
    <name evidence="4" type="ORF">PHYPA_025275</name>
</gene>
<dbReference type="EMBL" id="ABEU02000020">
    <property type="protein sequence ID" value="PNR33332.1"/>
    <property type="molecule type" value="Genomic_DNA"/>
</dbReference>
<dbReference type="PROSITE" id="PS51462">
    <property type="entry name" value="NUDIX"/>
    <property type="match status" value="1"/>
</dbReference>
<dbReference type="GeneID" id="112273241"/>
<feature type="domain" description="Nudix hydrolase" evidence="3">
    <location>
        <begin position="5"/>
        <end position="137"/>
    </location>
</feature>
<reference evidence="5" key="3">
    <citation type="submission" date="2020-12" db="UniProtKB">
        <authorList>
            <consortium name="EnsemblPlants"/>
        </authorList>
    </citation>
    <scope>IDENTIFICATION</scope>
</reference>
<dbReference type="PROSITE" id="PS00893">
    <property type="entry name" value="NUDIX_BOX"/>
    <property type="match status" value="1"/>
</dbReference>
<keyword evidence="6" id="KW-1185">Reference proteome</keyword>
<dbReference type="Gene3D" id="3.90.79.10">
    <property type="entry name" value="Nucleoside Triphosphate Pyrophosphohydrolase"/>
    <property type="match status" value="1"/>
</dbReference>
<dbReference type="GO" id="GO:0035539">
    <property type="term" value="F:8-oxo-7,8-dihydrodeoxyguanosine triphosphate pyrophosphatase activity"/>
    <property type="evidence" value="ECO:0000318"/>
    <property type="project" value="GO_Central"/>
</dbReference>
<dbReference type="Gramene" id="Pp3c20_17780V3.2">
    <property type="protein sequence ID" value="Pp3c20_17780V3.2"/>
    <property type="gene ID" value="Pp3c20_17780"/>
</dbReference>
<dbReference type="GO" id="GO:0006203">
    <property type="term" value="P:dGTP catabolic process"/>
    <property type="evidence" value="ECO:0000318"/>
    <property type="project" value="GO_Central"/>
</dbReference>
<dbReference type="GO" id="GO:0006974">
    <property type="term" value="P:DNA damage response"/>
    <property type="evidence" value="ECO:0007669"/>
    <property type="project" value="EnsemblPlants"/>
</dbReference>
<reference evidence="4 6" key="2">
    <citation type="journal article" date="2018" name="Plant J.">
        <title>The Physcomitrella patens chromosome-scale assembly reveals moss genome structure and evolution.</title>
        <authorList>
            <person name="Lang D."/>
            <person name="Ullrich K.K."/>
            <person name="Murat F."/>
            <person name="Fuchs J."/>
            <person name="Jenkins J."/>
            <person name="Haas F.B."/>
            <person name="Piednoel M."/>
            <person name="Gundlach H."/>
            <person name="Van Bel M."/>
            <person name="Meyberg R."/>
            <person name="Vives C."/>
            <person name="Morata J."/>
            <person name="Symeonidi A."/>
            <person name="Hiss M."/>
            <person name="Muchero W."/>
            <person name="Kamisugi Y."/>
            <person name="Saleh O."/>
            <person name="Blanc G."/>
            <person name="Decker E.L."/>
            <person name="van Gessel N."/>
            <person name="Grimwood J."/>
            <person name="Hayes R.D."/>
            <person name="Graham S.W."/>
            <person name="Gunter L.E."/>
            <person name="McDaniel S.F."/>
            <person name="Hoernstein S.N.W."/>
            <person name="Larsson A."/>
            <person name="Li F.W."/>
            <person name="Perroud P.F."/>
            <person name="Phillips J."/>
            <person name="Ranjan P."/>
            <person name="Rokshar D.S."/>
            <person name="Rothfels C.J."/>
            <person name="Schneider L."/>
            <person name="Shu S."/>
            <person name="Stevenson D.W."/>
            <person name="Thummler F."/>
            <person name="Tillich M."/>
            <person name="Villarreal Aguilar J.C."/>
            <person name="Widiez T."/>
            <person name="Wong G.K."/>
            <person name="Wymore A."/>
            <person name="Zhang Y."/>
            <person name="Zimmer A.D."/>
            <person name="Quatrano R.S."/>
            <person name="Mayer K.F.X."/>
            <person name="Goodstein D."/>
            <person name="Casacuberta J.M."/>
            <person name="Vandepoele K."/>
            <person name="Reski R."/>
            <person name="Cuming A.C."/>
            <person name="Tuskan G.A."/>
            <person name="Maumus F."/>
            <person name="Salse J."/>
            <person name="Schmutz J."/>
            <person name="Rensing S.A."/>
        </authorList>
    </citation>
    <scope>NUCLEOTIDE SEQUENCE [LARGE SCALE GENOMIC DNA]</scope>
    <source>
        <strain evidence="5 6">cv. Gransden 2004</strain>
    </source>
</reference>
<proteinExistence type="inferred from homology"/>
<dbReference type="CDD" id="cd04678">
    <property type="entry name" value="NUDIX_MTH2_Nudt15"/>
    <property type="match status" value="1"/>
</dbReference>
<organism evidence="4">
    <name type="scientific">Physcomitrium patens</name>
    <name type="common">Spreading-leaved earth moss</name>
    <name type="synonym">Physcomitrella patens</name>
    <dbReference type="NCBI Taxonomy" id="3218"/>
    <lineage>
        <taxon>Eukaryota</taxon>
        <taxon>Viridiplantae</taxon>
        <taxon>Streptophyta</taxon>
        <taxon>Embryophyta</taxon>
        <taxon>Bryophyta</taxon>
        <taxon>Bryophytina</taxon>
        <taxon>Bryopsida</taxon>
        <taxon>Funariidae</taxon>
        <taxon>Funariales</taxon>
        <taxon>Funariaceae</taxon>
        <taxon>Physcomitrium</taxon>
    </lineage>
</organism>
<protein>
    <recommendedName>
        <fullName evidence="3">Nudix hydrolase domain-containing protein</fullName>
    </recommendedName>
</protein>
<evidence type="ECO:0000256" key="1">
    <source>
        <dbReference type="ARBA" id="ARBA00022801"/>
    </source>
</evidence>
<dbReference type="Pfam" id="PF00293">
    <property type="entry name" value="NUDIX"/>
    <property type="match status" value="1"/>
</dbReference>
<dbReference type="PANTHER" id="PTHR16099:SF5">
    <property type="entry name" value="NUCLEOTIDE TRIPHOSPHATE DIPHOSPHATASE NUDT15"/>
    <property type="match status" value="1"/>
</dbReference>
<reference evidence="4 6" key="1">
    <citation type="journal article" date="2008" name="Science">
        <title>The Physcomitrella genome reveals evolutionary insights into the conquest of land by plants.</title>
        <authorList>
            <person name="Rensing S."/>
            <person name="Lang D."/>
            <person name="Zimmer A."/>
            <person name="Terry A."/>
            <person name="Salamov A."/>
            <person name="Shapiro H."/>
            <person name="Nishiyama T."/>
            <person name="Perroud P.-F."/>
            <person name="Lindquist E."/>
            <person name="Kamisugi Y."/>
            <person name="Tanahashi T."/>
            <person name="Sakakibara K."/>
            <person name="Fujita T."/>
            <person name="Oishi K."/>
            <person name="Shin-I T."/>
            <person name="Kuroki Y."/>
            <person name="Toyoda A."/>
            <person name="Suzuki Y."/>
            <person name="Hashimoto A."/>
            <person name="Yamaguchi K."/>
            <person name="Sugano A."/>
            <person name="Kohara Y."/>
            <person name="Fujiyama A."/>
            <person name="Anterola A."/>
            <person name="Aoki S."/>
            <person name="Ashton N."/>
            <person name="Barbazuk W.B."/>
            <person name="Barker E."/>
            <person name="Bennetzen J."/>
            <person name="Bezanilla M."/>
            <person name="Blankenship R."/>
            <person name="Cho S.H."/>
            <person name="Dutcher S."/>
            <person name="Estelle M."/>
            <person name="Fawcett J.A."/>
            <person name="Gundlach H."/>
            <person name="Hanada K."/>
            <person name="Heyl A."/>
            <person name="Hicks K.A."/>
            <person name="Hugh J."/>
            <person name="Lohr M."/>
            <person name="Mayer K."/>
            <person name="Melkozernov A."/>
            <person name="Murata T."/>
            <person name="Nelson D."/>
            <person name="Pils B."/>
            <person name="Prigge M."/>
            <person name="Reiss B."/>
            <person name="Renner T."/>
            <person name="Rombauts S."/>
            <person name="Rushton P."/>
            <person name="Sanderfoot A."/>
            <person name="Schween G."/>
            <person name="Shiu S.-H."/>
            <person name="Stueber K."/>
            <person name="Theodoulou F.L."/>
            <person name="Tu H."/>
            <person name="Van de Peer Y."/>
            <person name="Verrier P.J."/>
            <person name="Waters E."/>
            <person name="Wood A."/>
            <person name="Yang L."/>
            <person name="Cove D."/>
            <person name="Cuming A."/>
            <person name="Hasebe M."/>
            <person name="Lucas S."/>
            <person name="Mishler D.B."/>
            <person name="Reski R."/>
            <person name="Grigoriev I."/>
            <person name="Quatrano R.S."/>
            <person name="Boore J.L."/>
        </authorList>
    </citation>
    <scope>NUCLEOTIDE SEQUENCE [LARGE SCALE GENOMIC DNA]</scope>
    <source>
        <strain evidence="5 6">cv. Gransden 2004</strain>
    </source>
</reference>
<comment type="similarity">
    <text evidence="2">Belongs to the Nudix hydrolase family.</text>
</comment>
<dbReference type="RefSeq" id="XP_024357505.1">
    <property type="nucleotide sequence ID" value="XM_024501737.2"/>
</dbReference>
<dbReference type="InterPro" id="IPR000086">
    <property type="entry name" value="NUDIX_hydrolase_dom"/>
</dbReference>
<dbReference type="Proteomes" id="UP000006727">
    <property type="component" value="Chromosome 20"/>
</dbReference>